<feature type="compositionally biased region" description="Low complexity" evidence="1">
    <location>
        <begin position="39"/>
        <end position="67"/>
    </location>
</feature>
<gene>
    <name evidence="3" type="ORF">B9K05_07890</name>
</gene>
<evidence type="ECO:0000313" key="3">
    <source>
        <dbReference type="EMBL" id="PAL26017.1"/>
    </source>
</evidence>
<sequence length="503" mass="55296">MNRDDESGFRPHPGPIRSKGSAGRQHLSFLSAVRRQARARALTQAGQGAGASPAPRRPGRAAPMRQGVGRGRGASFVRARGVAGWKHRQPGFRRVTVKALVVRQSGKGGGAAAHLRYIQRDGTSRDGERGVLYGADTDRADASAFLERGADDRHQFRMIVSPEDADRMSDLTAFTRDLMTQMQADLGTPLDWVAVNHFNTAHPHMHIVVNGRDDLGENLVINGQYIGQGIRERASELVTLELGPVTEIEQRHKLEAEIGQDRFTRLDRTLLDQAKEGRIDMRPGVEAGLSDRVDRSLRLSRLAKLERMALAQQTAPGIWELEDRLEDTLRALGEQDDITKQMHRALKARGSEQERDPARFRLHGEVPDVPVVGRLIDRHLSDELGEKLSLVVDGIDGQVHHIAGFDPAQVEGIPNGAIVSIGAASARARPSDRTIAAMAREGIYRPSEHLASGSYALMENSHEMALVPWKPEIGRYRNRDMTVTIGEDGGLGWEIGRSRGLGL</sequence>
<dbReference type="OrthoDB" id="9809969at2"/>
<dbReference type="Pfam" id="PF03432">
    <property type="entry name" value="Relaxase"/>
    <property type="match status" value="1"/>
</dbReference>
<dbReference type="InterPro" id="IPR005094">
    <property type="entry name" value="Endonuclease_MobA/VirD2"/>
</dbReference>
<evidence type="ECO:0000313" key="4">
    <source>
        <dbReference type="Proteomes" id="UP000216033"/>
    </source>
</evidence>
<dbReference type="InterPro" id="IPR021795">
    <property type="entry name" value="DUF3363"/>
</dbReference>
<feature type="domain" description="MobA/VirD2-like nuclease" evidence="2">
    <location>
        <begin position="153"/>
        <end position="215"/>
    </location>
</feature>
<protein>
    <recommendedName>
        <fullName evidence="2">MobA/VirD2-like nuclease domain-containing protein</fullName>
    </recommendedName>
</protein>
<dbReference type="AlphaFoldDB" id="A0A270BLW5"/>
<proteinExistence type="predicted"/>
<reference evidence="3 4" key="1">
    <citation type="submission" date="2017-04" db="EMBL/GenBank/DDBJ databases">
        <title>Kefir bacterial isolates.</title>
        <authorList>
            <person name="Kim Y."/>
            <person name="Blasche S."/>
            <person name="Patil K.R."/>
        </authorList>
    </citation>
    <scope>NUCLEOTIDE SEQUENCE [LARGE SCALE GENOMIC DNA]</scope>
    <source>
        <strain evidence="3 4">KR-2</strain>
    </source>
</reference>
<keyword evidence="4" id="KW-1185">Reference proteome</keyword>
<evidence type="ECO:0000259" key="2">
    <source>
        <dbReference type="Pfam" id="PF03432"/>
    </source>
</evidence>
<evidence type="ECO:0000256" key="1">
    <source>
        <dbReference type="SAM" id="MobiDB-lite"/>
    </source>
</evidence>
<organism evidence="3 4">
    <name type="scientific">Acetobacter syzygii</name>
    <dbReference type="NCBI Taxonomy" id="146476"/>
    <lineage>
        <taxon>Bacteria</taxon>
        <taxon>Pseudomonadati</taxon>
        <taxon>Pseudomonadota</taxon>
        <taxon>Alphaproteobacteria</taxon>
        <taxon>Acetobacterales</taxon>
        <taxon>Acetobacteraceae</taxon>
        <taxon>Acetobacter</taxon>
    </lineage>
</organism>
<comment type="caution">
    <text evidence="3">The sequence shown here is derived from an EMBL/GenBank/DDBJ whole genome shotgun (WGS) entry which is preliminary data.</text>
</comment>
<dbReference type="Pfam" id="PF11843">
    <property type="entry name" value="DUF3363"/>
    <property type="match status" value="1"/>
</dbReference>
<feature type="region of interest" description="Disordered" evidence="1">
    <location>
        <begin position="1"/>
        <end position="73"/>
    </location>
</feature>
<accession>A0A270BLW5</accession>
<dbReference type="Proteomes" id="UP000216033">
    <property type="component" value="Unassembled WGS sequence"/>
</dbReference>
<dbReference type="EMBL" id="NDFP01000006">
    <property type="protein sequence ID" value="PAL26017.1"/>
    <property type="molecule type" value="Genomic_DNA"/>
</dbReference>
<name>A0A270BLW5_9PROT</name>